<dbReference type="AlphaFoldDB" id="A0A915JC79"/>
<sequence length="210" mass="24060">MLKYNSNKHAMVKRSLSTIECERKFGRQVREGAFCPGSTKVTLAKSTKRGQIFVDYLRAKCSALTIDIQRFFKNVCVPSTTKRVSSESTQIKIEKTEGASSCDYYARKQFLLKKSVKSLVLKNAALCDEVSRLNQRIQTVADERKILLKRLLNFEKAKEKRRSASTIKKATKSSFKHILNSEEMMNRMVNIFYLARNTGRTDLNAIKSEK</sequence>
<dbReference type="WBParaSite" id="nRc.2.0.1.t24084-RA">
    <property type="protein sequence ID" value="nRc.2.0.1.t24084-RA"/>
    <property type="gene ID" value="nRc.2.0.1.g24084"/>
</dbReference>
<accession>A0A915JC79</accession>
<keyword evidence="1" id="KW-1185">Reference proteome</keyword>
<protein>
    <submittedName>
        <fullName evidence="2">Uncharacterized protein</fullName>
    </submittedName>
</protein>
<evidence type="ECO:0000313" key="2">
    <source>
        <dbReference type="WBParaSite" id="nRc.2.0.1.t24084-RA"/>
    </source>
</evidence>
<dbReference type="Proteomes" id="UP000887565">
    <property type="component" value="Unplaced"/>
</dbReference>
<proteinExistence type="predicted"/>
<reference evidence="2" key="1">
    <citation type="submission" date="2022-11" db="UniProtKB">
        <authorList>
            <consortium name="WormBaseParasite"/>
        </authorList>
    </citation>
    <scope>IDENTIFICATION</scope>
</reference>
<name>A0A915JC79_ROMCU</name>
<organism evidence="1 2">
    <name type="scientific">Romanomermis culicivorax</name>
    <name type="common">Nematode worm</name>
    <dbReference type="NCBI Taxonomy" id="13658"/>
    <lineage>
        <taxon>Eukaryota</taxon>
        <taxon>Metazoa</taxon>
        <taxon>Ecdysozoa</taxon>
        <taxon>Nematoda</taxon>
        <taxon>Enoplea</taxon>
        <taxon>Dorylaimia</taxon>
        <taxon>Mermithida</taxon>
        <taxon>Mermithoidea</taxon>
        <taxon>Mermithidae</taxon>
        <taxon>Romanomermis</taxon>
    </lineage>
</organism>
<evidence type="ECO:0000313" key="1">
    <source>
        <dbReference type="Proteomes" id="UP000887565"/>
    </source>
</evidence>